<evidence type="ECO:0000313" key="3">
    <source>
        <dbReference type="EMBL" id="BAU91232.1"/>
    </source>
</evidence>
<dbReference type="InterPro" id="IPR011051">
    <property type="entry name" value="RmlC_Cupin_sf"/>
</dbReference>
<dbReference type="OrthoDB" id="7506908at2"/>
<feature type="signal peptide" evidence="1">
    <location>
        <begin position="1"/>
        <end position="29"/>
    </location>
</feature>
<keyword evidence="1" id="KW-0732">Signal</keyword>
<dbReference type="AlphaFoldDB" id="A0A169R2K1"/>
<sequence length="172" mass="17820">MTLGSRLGAAALGIALAGALIGPLPSARAADGTDGAHTAAVTLADGSAAQWAKGPPDLPKGTEISILAGDPSKRGPFVLRVKFPADTVIAPHTHSQAETLTILSGSIFHQHGTRIDRTKGAELKAGGFVFLPEKMPHALWTTREPVVLQVNGSGPFSVDYLDPTDDPSRTKN</sequence>
<protein>
    <submittedName>
        <fullName evidence="3">Cupin</fullName>
    </submittedName>
</protein>
<proteinExistence type="predicted"/>
<reference evidence="3 4" key="1">
    <citation type="journal article" date="2016" name="Genome Announc.">
        <title>Complete Genome Sequence of Methylobacterium populi P-1M, Isolated from Pink-Pigmented Household Biofilm.</title>
        <authorList>
            <person name="Morohoshi T."/>
            <person name="Ikeda T."/>
        </authorList>
    </citation>
    <scope>NUCLEOTIDE SEQUENCE [LARGE SCALE GENOMIC DNA]</scope>
    <source>
        <strain evidence="3 4">P-1M</strain>
    </source>
</reference>
<dbReference type="SUPFAM" id="SSF51182">
    <property type="entry name" value="RmlC-like cupins"/>
    <property type="match status" value="1"/>
</dbReference>
<dbReference type="InterPro" id="IPR025979">
    <property type="entry name" value="ChrR-like_cupin_dom"/>
</dbReference>
<dbReference type="Proteomes" id="UP000218288">
    <property type="component" value="Chromosome"/>
</dbReference>
<dbReference type="Gene3D" id="2.60.120.10">
    <property type="entry name" value="Jelly Rolls"/>
    <property type="match status" value="1"/>
</dbReference>
<accession>A0A169R2K1</accession>
<dbReference type="Pfam" id="PF12973">
    <property type="entry name" value="Cupin_7"/>
    <property type="match status" value="1"/>
</dbReference>
<dbReference type="CDD" id="cd06989">
    <property type="entry name" value="cupin_DRT102"/>
    <property type="match status" value="1"/>
</dbReference>
<evidence type="ECO:0000313" key="4">
    <source>
        <dbReference type="Proteomes" id="UP000218288"/>
    </source>
</evidence>
<feature type="domain" description="ChrR-like cupin" evidence="2">
    <location>
        <begin position="45"/>
        <end position="149"/>
    </location>
</feature>
<evidence type="ECO:0000256" key="1">
    <source>
        <dbReference type="SAM" id="SignalP"/>
    </source>
</evidence>
<dbReference type="InterPro" id="IPR014710">
    <property type="entry name" value="RmlC-like_jellyroll"/>
</dbReference>
<name>A0A169R2K1_9HYPH</name>
<evidence type="ECO:0000259" key="2">
    <source>
        <dbReference type="Pfam" id="PF12973"/>
    </source>
</evidence>
<dbReference type="RefSeq" id="WP_096485426.1">
    <property type="nucleotide sequence ID" value="NZ_AP014809.1"/>
</dbReference>
<organism evidence="3 4">
    <name type="scientific">Methylorubrum populi</name>
    <dbReference type="NCBI Taxonomy" id="223967"/>
    <lineage>
        <taxon>Bacteria</taxon>
        <taxon>Pseudomonadati</taxon>
        <taxon>Pseudomonadota</taxon>
        <taxon>Alphaproteobacteria</taxon>
        <taxon>Hyphomicrobiales</taxon>
        <taxon>Methylobacteriaceae</taxon>
        <taxon>Methylorubrum</taxon>
    </lineage>
</organism>
<feature type="chain" id="PRO_5007902406" evidence="1">
    <location>
        <begin position="30"/>
        <end position="172"/>
    </location>
</feature>
<dbReference type="EMBL" id="AP014809">
    <property type="protein sequence ID" value="BAU91232.1"/>
    <property type="molecule type" value="Genomic_DNA"/>
</dbReference>
<gene>
    <name evidence="3" type="ORF">MPPM_2627</name>
</gene>